<dbReference type="Proteomes" id="UP000294739">
    <property type="component" value="Unassembled WGS sequence"/>
</dbReference>
<dbReference type="EMBL" id="SMKZ01000045">
    <property type="protein sequence ID" value="TDE00925.1"/>
    <property type="molecule type" value="Genomic_DNA"/>
</dbReference>
<dbReference type="OrthoDB" id="4558476at2"/>
<evidence type="ECO:0000313" key="3">
    <source>
        <dbReference type="Proteomes" id="UP000294739"/>
    </source>
</evidence>
<name>A0A4R5CSZ9_9ACTN</name>
<evidence type="ECO:0008006" key="4">
    <source>
        <dbReference type="Google" id="ProtNLM"/>
    </source>
</evidence>
<dbReference type="AlphaFoldDB" id="A0A4R5CSZ9"/>
<proteinExistence type="predicted"/>
<reference evidence="2 3" key="1">
    <citation type="submission" date="2019-03" db="EMBL/GenBank/DDBJ databases">
        <title>Draft genome sequences of novel Actinobacteria.</title>
        <authorList>
            <person name="Sahin N."/>
            <person name="Ay H."/>
            <person name="Saygin H."/>
        </authorList>
    </citation>
    <scope>NUCLEOTIDE SEQUENCE [LARGE SCALE GENOMIC DNA]</scope>
    <source>
        <strain evidence="2 3">5K138</strain>
    </source>
</reference>
<evidence type="ECO:0000256" key="1">
    <source>
        <dbReference type="SAM" id="Phobius"/>
    </source>
</evidence>
<sequence>MTSPTVDDHRKAVWVLGVGLLTAAVVTELRKPPEGRTWEGKIAGMVPYDLRPPTLERLRDKVWAPEGTLITPHGFGVGWSVNLGRIARRLGLA</sequence>
<accession>A0A4R5CSZ9</accession>
<dbReference type="InParanoid" id="A0A4R5CSZ9"/>
<evidence type="ECO:0000313" key="2">
    <source>
        <dbReference type="EMBL" id="TDE00925.1"/>
    </source>
</evidence>
<feature type="transmembrane region" description="Helical" evidence="1">
    <location>
        <begin position="12"/>
        <end position="29"/>
    </location>
</feature>
<organism evidence="2 3">
    <name type="scientific">Jiangella asiatica</name>
    <dbReference type="NCBI Taxonomy" id="2530372"/>
    <lineage>
        <taxon>Bacteria</taxon>
        <taxon>Bacillati</taxon>
        <taxon>Actinomycetota</taxon>
        <taxon>Actinomycetes</taxon>
        <taxon>Jiangellales</taxon>
        <taxon>Jiangellaceae</taxon>
        <taxon>Jiangella</taxon>
    </lineage>
</organism>
<protein>
    <recommendedName>
        <fullName evidence="4">DUF5808 domain-containing protein</fullName>
    </recommendedName>
</protein>
<keyword evidence="1" id="KW-1133">Transmembrane helix</keyword>
<keyword evidence="1" id="KW-0812">Transmembrane</keyword>
<keyword evidence="1" id="KW-0472">Membrane</keyword>
<gene>
    <name evidence="2" type="ORF">E1269_24370</name>
</gene>
<keyword evidence="3" id="KW-1185">Reference proteome</keyword>
<comment type="caution">
    <text evidence="2">The sequence shown here is derived from an EMBL/GenBank/DDBJ whole genome shotgun (WGS) entry which is preliminary data.</text>
</comment>